<protein>
    <submittedName>
        <fullName evidence="1">Uncharacterized protein</fullName>
    </submittedName>
</protein>
<sequence length="82" mass="9047">MPDRGTLAIDGLAPAEFDAGPLELRGRWLQLTFEVDRDAALRWMPADVTRPIPCYARLLVAEGRRRPARCGLRRWASAGGSG</sequence>
<gene>
    <name evidence="1" type="ORF">O0235_00610</name>
</gene>
<dbReference type="RefSeq" id="WP_270056682.1">
    <property type="nucleotide sequence ID" value="NZ_CP115149.1"/>
</dbReference>
<evidence type="ECO:0000313" key="1">
    <source>
        <dbReference type="EMBL" id="WBL36157.1"/>
    </source>
</evidence>
<name>A0ABY7M6J2_9CHLR</name>
<evidence type="ECO:0000313" key="2">
    <source>
        <dbReference type="Proteomes" id="UP001212803"/>
    </source>
</evidence>
<dbReference type="EMBL" id="CP115149">
    <property type="protein sequence ID" value="WBL36157.1"/>
    <property type="molecule type" value="Genomic_DNA"/>
</dbReference>
<reference evidence="1 2" key="1">
    <citation type="journal article" date="2023" name="ISME J.">
        <title>Thermophilic Dehalococcoidia with unusual traits shed light on an unexpected past.</title>
        <authorList>
            <person name="Palmer M."/>
            <person name="Covington J.K."/>
            <person name="Zhou E.M."/>
            <person name="Thomas S.C."/>
            <person name="Habib N."/>
            <person name="Seymour C.O."/>
            <person name="Lai D."/>
            <person name="Johnston J."/>
            <person name="Hashimi A."/>
            <person name="Jiao J.Y."/>
            <person name="Muok A.R."/>
            <person name="Liu L."/>
            <person name="Xian W.D."/>
            <person name="Zhi X.Y."/>
            <person name="Li M.M."/>
            <person name="Silva L.P."/>
            <person name="Bowen B.P."/>
            <person name="Louie K."/>
            <person name="Briegel A."/>
            <person name="Pett-Ridge J."/>
            <person name="Weber P.K."/>
            <person name="Tocheva E.I."/>
            <person name="Woyke T."/>
            <person name="Northen T.R."/>
            <person name="Mayali X."/>
            <person name="Li W.J."/>
            <person name="Hedlund B.P."/>
        </authorList>
    </citation>
    <scope>NUCLEOTIDE SEQUENCE [LARGE SCALE GENOMIC DNA]</scope>
    <source>
        <strain evidence="1 2">YIM 72310</strain>
    </source>
</reference>
<accession>A0ABY7M6J2</accession>
<proteinExistence type="predicted"/>
<organism evidence="1 2">
    <name type="scientific">Tepidiforma flava</name>
    <dbReference type="NCBI Taxonomy" id="3004094"/>
    <lineage>
        <taxon>Bacteria</taxon>
        <taxon>Bacillati</taxon>
        <taxon>Chloroflexota</taxon>
        <taxon>Tepidiformia</taxon>
        <taxon>Tepidiformales</taxon>
        <taxon>Tepidiformaceae</taxon>
        <taxon>Tepidiforma</taxon>
    </lineage>
</organism>
<dbReference type="Proteomes" id="UP001212803">
    <property type="component" value="Chromosome"/>
</dbReference>
<keyword evidence="2" id="KW-1185">Reference proteome</keyword>